<evidence type="ECO:0000313" key="1">
    <source>
        <dbReference type="EMBL" id="MDV7025234.1"/>
    </source>
</evidence>
<accession>A0ABU4E9G8</accession>
<gene>
    <name evidence="1" type="ORF">R4P48_21490</name>
</gene>
<dbReference type="RefSeq" id="WP_317679438.1">
    <property type="nucleotide sequence ID" value="NZ_JAWLOF010000023.1"/>
</dbReference>
<evidence type="ECO:0000313" key="2">
    <source>
        <dbReference type="Proteomes" id="UP001187066"/>
    </source>
</evidence>
<keyword evidence="2" id="KW-1185">Reference proteome</keyword>
<dbReference type="EMBL" id="JAWLOF010000023">
    <property type="protein sequence ID" value="MDV7025234.1"/>
    <property type="molecule type" value="Genomic_DNA"/>
</dbReference>
<proteinExistence type="predicted"/>
<dbReference type="Proteomes" id="UP001187066">
    <property type="component" value="Unassembled WGS sequence"/>
</dbReference>
<sequence length="78" mass="8875">MKDFTQEQLRAAGLRCVCPVDLHIAPDYTGRIVVHLKDGRAICDYRLTTDDHIATLQGFIELAREAGWRITPPKEVLR</sequence>
<protein>
    <submittedName>
        <fullName evidence="1">Uncharacterized protein</fullName>
    </submittedName>
</protein>
<comment type="caution">
    <text evidence="1">The sequence shown here is derived from an EMBL/GenBank/DDBJ whole genome shotgun (WGS) entry which is preliminary data.</text>
</comment>
<organism evidence="1 2">
    <name type="scientific">Atlantibacter subterraneus</name>
    <dbReference type="NCBI Taxonomy" id="255519"/>
    <lineage>
        <taxon>Bacteria</taxon>
        <taxon>Pseudomonadati</taxon>
        <taxon>Pseudomonadota</taxon>
        <taxon>Gammaproteobacteria</taxon>
        <taxon>Enterobacterales</taxon>
        <taxon>Enterobacteriaceae</taxon>
        <taxon>Atlantibacter</taxon>
    </lineage>
</organism>
<name>A0ABU4E9G8_9ENTR</name>
<reference evidence="1 2" key="1">
    <citation type="submission" date="2023-10" db="EMBL/GenBank/DDBJ databases">
        <authorList>
            <person name="Dale J."/>
        </authorList>
    </citation>
    <scope>NUCLEOTIDE SEQUENCE [LARGE SCALE GENOMIC DNA]</scope>
    <source>
        <strain evidence="1 2">2023EL-00970</strain>
    </source>
</reference>